<reference evidence="1" key="1">
    <citation type="submission" date="2021-02" db="EMBL/GenBank/DDBJ databases">
        <authorList>
            <person name="Nowell W R."/>
        </authorList>
    </citation>
    <scope>NUCLEOTIDE SEQUENCE</scope>
</reference>
<accession>A0A8S2G9V1</accession>
<protein>
    <submittedName>
        <fullName evidence="1">Uncharacterized protein</fullName>
    </submittedName>
</protein>
<evidence type="ECO:0000313" key="2">
    <source>
        <dbReference type="EMBL" id="CAF4530591.1"/>
    </source>
</evidence>
<organism evidence="1 3">
    <name type="scientific">Didymodactylos carnosus</name>
    <dbReference type="NCBI Taxonomy" id="1234261"/>
    <lineage>
        <taxon>Eukaryota</taxon>
        <taxon>Metazoa</taxon>
        <taxon>Spiralia</taxon>
        <taxon>Gnathifera</taxon>
        <taxon>Rotifera</taxon>
        <taxon>Eurotatoria</taxon>
        <taxon>Bdelloidea</taxon>
        <taxon>Philodinida</taxon>
        <taxon>Philodinidae</taxon>
        <taxon>Didymodactylos</taxon>
    </lineage>
</organism>
<dbReference type="Proteomes" id="UP000677228">
    <property type="component" value="Unassembled WGS sequence"/>
</dbReference>
<gene>
    <name evidence="1" type="ORF">OVA965_LOCUS45494</name>
    <name evidence="2" type="ORF">TMI583_LOCUS49037</name>
</gene>
<feature type="non-terminal residue" evidence="1">
    <location>
        <position position="1"/>
    </location>
</feature>
<sequence>MHRSNSKLDIEDMHHALQNNEKLGQLPDTIETNVIYRLSLASNTKGESQCSHESIK</sequence>
<comment type="caution">
    <text evidence="1">The sequence shown here is derived from an EMBL/GenBank/DDBJ whole genome shotgun (WGS) entry which is preliminary data.</text>
</comment>
<name>A0A8S2G9V1_9BILA</name>
<dbReference type="Proteomes" id="UP000682733">
    <property type="component" value="Unassembled WGS sequence"/>
</dbReference>
<proteinExistence type="predicted"/>
<dbReference type="AlphaFoldDB" id="A0A8S2G9V1"/>
<dbReference type="EMBL" id="CAJNOK010072148">
    <property type="protein sequence ID" value="CAF1665718.1"/>
    <property type="molecule type" value="Genomic_DNA"/>
</dbReference>
<evidence type="ECO:0000313" key="3">
    <source>
        <dbReference type="Proteomes" id="UP000677228"/>
    </source>
</evidence>
<evidence type="ECO:0000313" key="1">
    <source>
        <dbReference type="EMBL" id="CAF1665718.1"/>
    </source>
</evidence>
<dbReference type="EMBL" id="CAJOBA010104076">
    <property type="protein sequence ID" value="CAF4530591.1"/>
    <property type="molecule type" value="Genomic_DNA"/>
</dbReference>